<proteinExistence type="predicted"/>
<dbReference type="AlphaFoldDB" id="A0A8G1VV25"/>
<evidence type="ECO:0000313" key="1">
    <source>
        <dbReference type="EMBL" id="RAK73667.1"/>
    </source>
</evidence>
<protein>
    <submittedName>
        <fullName evidence="1">Uncharacterized protein</fullName>
    </submittedName>
</protein>
<dbReference type="RefSeq" id="XP_040797677.1">
    <property type="nucleotide sequence ID" value="XM_040939843.1"/>
</dbReference>
<sequence length="112" mass="13266">MFPNLIRSLQRIRWESKACDRPSETPTHEHAKLQSGRPMRGREYWDRMLERIDFLGRRRKWRLPSIANVPNHCRDRIHYCLVVRMSVMVYCVLAAGGWDQDLSGSLRRASTI</sequence>
<dbReference type="EMBL" id="KZ824677">
    <property type="protein sequence ID" value="RAK73667.1"/>
    <property type="molecule type" value="Genomic_DNA"/>
</dbReference>
<dbReference type="VEuPathDB" id="FungiDB:BO72DRAFT_230418"/>
<gene>
    <name evidence="1" type="ORF">BO72DRAFT_230418</name>
</gene>
<reference evidence="1 2" key="1">
    <citation type="submission" date="2018-02" db="EMBL/GenBank/DDBJ databases">
        <title>The genomes of Aspergillus section Nigri reveals drivers in fungal speciation.</title>
        <authorList>
            <consortium name="DOE Joint Genome Institute"/>
            <person name="Vesth T.C."/>
            <person name="Nybo J."/>
            <person name="Theobald S."/>
            <person name="Brandl J."/>
            <person name="Frisvad J.C."/>
            <person name="Nielsen K.F."/>
            <person name="Lyhne E.K."/>
            <person name="Kogle M.E."/>
            <person name="Kuo A."/>
            <person name="Riley R."/>
            <person name="Clum A."/>
            <person name="Nolan M."/>
            <person name="Lipzen A."/>
            <person name="Salamov A."/>
            <person name="Henrissat B."/>
            <person name="Wiebenga A."/>
            <person name="De vries R.P."/>
            <person name="Grigoriev I.V."/>
            <person name="Mortensen U.H."/>
            <person name="Andersen M.R."/>
            <person name="Baker S.E."/>
        </authorList>
    </citation>
    <scope>NUCLEOTIDE SEQUENCE [LARGE SCALE GENOMIC DNA]</scope>
    <source>
        <strain evidence="1 2">CBS 313.89</strain>
    </source>
</reference>
<keyword evidence="2" id="KW-1185">Reference proteome</keyword>
<dbReference type="GeneID" id="63857176"/>
<dbReference type="Proteomes" id="UP000249789">
    <property type="component" value="Unassembled WGS sequence"/>
</dbReference>
<organism evidence="1 2">
    <name type="scientific">Aspergillus fijiensis CBS 313.89</name>
    <dbReference type="NCBI Taxonomy" id="1448319"/>
    <lineage>
        <taxon>Eukaryota</taxon>
        <taxon>Fungi</taxon>
        <taxon>Dikarya</taxon>
        <taxon>Ascomycota</taxon>
        <taxon>Pezizomycotina</taxon>
        <taxon>Eurotiomycetes</taxon>
        <taxon>Eurotiomycetidae</taxon>
        <taxon>Eurotiales</taxon>
        <taxon>Aspergillaceae</taxon>
        <taxon>Aspergillus</taxon>
    </lineage>
</organism>
<name>A0A8G1VV25_9EURO</name>
<evidence type="ECO:0000313" key="2">
    <source>
        <dbReference type="Proteomes" id="UP000249789"/>
    </source>
</evidence>
<accession>A0A8G1VV25</accession>